<dbReference type="OrthoDB" id="8410231at2"/>
<name>A0A5C8PGY3_9HYPH</name>
<reference evidence="1 2" key="1">
    <citation type="submission" date="2019-06" db="EMBL/GenBank/DDBJ databases">
        <title>New taxonomy in bacterial strain CC-CFT640, isolated from vineyard.</title>
        <authorList>
            <person name="Lin S.-Y."/>
            <person name="Tsai C.-F."/>
            <person name="Young C.-C."/>
        </authorList>
    </citation>
    <scope>NUCLEOTIDE SEQUENCE [LARGE SCALE GENOMIC DNA]</scope>
    <source>
        <strain evidence="1 2">CC-CFT640</strain>
    </source>
</reference>
<dbReference type="Pfam" id="PF05354">
    <property type="entry name" value="Phage_attach"/>
    <property type="match status" value="1"/>
</dbReference>
<proteinExistence type="predicted"/>
<dbReference type="AlphaFoldDB" id="A0A5C8PGY3"/>
<dbReference type="InterPro" id="IPR008018">
    <property type="entry name" value="Phage_tail_attach_FII"/>
</dbReference>
<protein>
    <submittedName>
        <fullName evidence="1">Uncharacterized protein</fullName>
    </submittedName>
</protein>
<dbReference type="GO" id="GO:0019068">
    <property type="term" value="P:virion assembly"/>
    <property type="evidence" value="ECO:0007669"/>
    <property type="project" value="InterPro"/>
</dbReference>
<gene>
    <name evidence="1" type="ORF">FHP25_24985</name>
</gene>
<evidence type="ECO:0000313" key="2">
    <source>
        <dbReference type="Proteomes" id="UP000321638"/>
    </source>
</evidence>
<sequence length="102" mass="10682">MSVDLSIVDDACAEAFGEAVTIPSLSPDPVVAIVRRGTRRDVLGSGAGDFASPAWVMEIRKSVWPSPAKGSAVTLVDGDFVVGARPDQDDAGTAWIIDLKKL</sequence>
<dbReference type="EMBL" id="VDUZ01000032">
    <property type="protein sequence ID" value="TXL72554.1"/>
    <property type="molecule type" value="Genomic_DNA"/>
</dbReference>
<dbReference type="RefSeq" id="WP_147849713.1">
    <property type="nucleotide sequence ID" value="NZ_VDUZ01000032.1"/>
</dbReference>
<comment type="caution">
    <text evidence="1">The sequence shown here is derived from an EMBL/GenBank/DDBJ whole genome shotgun (WGS) entry which is preliminary data.</text>
</comment>
<dbReference type="Proteomes" id="UP000321638">
    <property type="component" value="Unassembled WGS sequence"/>
</dbReference>
<accession>A0A5C8PGY3</accession>
<keyword evidence="2" id="KW-1185">Reference proteome</keyword>
<organism evidence="1 2">
    <name type="scientific">Vineibacter terrae</name>
    <dbReference type="NCBI Taxonomy" id="2586908"/>
    <lineage>
        <taxon>Bacteria</taxon>
        <taxon>Pseudomonadati</taxon>
        <taxon>Pseudomonadota</taxon>
        <taxon>Alphaproteobacteria</taxon>
        <taxon>Hyphomicrobiales</taxon>
        <taxon>Vineibacter</taxon>
    </lineage>
</organism>
<evidence type="ECO:0000313" key="1">
    <source>
        <dbReference type="EMBL" id="TXL72554.1"/>
    </source>
</evidence>